<evidence type="ECO:0000313" key="2">
    <source>
        <dbReference type="EMBL" id="EHR49541.1"/>
    </source>
</evidence>
<evidence type="ECO:0000313" key="3">
    <source>
        <dbReference type="Proteomes" id="UP000004926"/>
    </source>
</evidence>
<dbReference type="Proteomes" id="UP000004926">
    <property type="component" value="Chromosome"/>
</dbReference>
<organism evidence="2 3">
    <name type="scientific">Saccharomonospora marina XMU15</name>
    <dbReference type="NCBI Taxonomy" id="882083"/>
    <lineage>
        <taxon>Bacteria</taxon>
        <taxon>Bacillati</taxon>
        <taxon>Actinomycetota</taxon>
        <taxon>Actinomycetes</taxon>
        <taxon>Pseudonocardiales</taxon>
        <taxon>Pseudonocardiaceae</taxon>
        <taxon>Saccharomonospora</taxon>
    </lineage>
</organism>
<feature type="transmembrane region" description="Helical" evidence="1">
    <location>
        <begin position="93"/>
        <end position="116"/>
    </location>
</feature>
<name>H5WYF0_9PSEU</name>
<dbReference type="AlphaFoldDB" id="H5WYF0"/>
<evidence type="ECO:0000256" key="1">
    <source>
        <dbReference type="SAM" id="Phobius"/>
    </source>
</evidence>
<gene>
    <name evidence="2" type="ORF">SacmaDRAFT_1260</name>
</gene>
<dbReference type="EMBL" id="CM001439">
    <property type="protein sequence ID" value="EHR49541.1"/>
    <property type="molecule type" value="Genomic_DNA"/>
</dbReference>
<feature type="transmembrane region" description="Helical" evidence="1">
    <location>
        <begin position="136"/>
        <end position="158"/>
    </location>
</feature>
<keyword evidence="1" id="KW-1133">Transmembrane helix</keyword>
<proteinExistence type="predicted"/>
<dbReference type="HOGENOM" id="CLU_1575233_0_0_11"/>
<protein>
    <submittedName>
        <fullName evidence="2">Uncharacterized protein</fullName>
    </submittedName>
</protein>
<dbReference type="STRING" id="882083.SacmaDRAFT_1260"/>
<keyword evidence="1" id="KW-0812">Transmembrane</keyword>
<dbReference type="eggNOG" id="ENOG5033VSC">
    <property type="taxonomic scope" value="Bacteria"/>
</dbReference>
<sequence>MWSPKRVTWREWLGLAAGLLALAALFLPWTELSATDPQLRAALAELPSEDVSRPVWSATFFGWFPPLLLVLTGLAVVLFGQSTRARWSGLPQLWLVATVVALVGTVLGWVFIDWQFGEQQRGLLTESGVSIGAGVGRYLCVAAALVSLTGAVLDVVALRTESRLPRKERVRR</sequence>
<feature type="transmembrane region" description="Helical" evidence="1">
    <location>
        <begin position="58"/>
        <end position="81"/>
    </location>
</feature>
<accession>H5WYF0</accession>
<keyword evidence="3" id="KW-1185">Reference proteome</keyword>
<reference evidence="2 3" key="1">
    <citation type="journal article" date="2012" name="Stand. Genomic Sci.">
        <title>Genome sequence of the ocean sediment bacterium Saccharomonospora marina type strain (XMU15(T)).</title>
        <authorList>
            <person name="Klenk H.P."/>
            <person name="Lu M."/>
            <person name="Lucas S."/>
            <person name="Lapidus A."/>
            <person name="Copeland A."/>
            <person name="Pitluck S."/>
            <person name="Goodwin L.A."/>
            <person name="Han C."/>
            <person name="Tapia R."/>
            <person name="Brambilla E.M."/>
            <person name="Potter G."/>
            <person name="Land M."/>
            <person name="Ivanova N."/>
            <person name="Rohde M."/>
            <person name="Goker M."/>
            <person name="Detter J.C."/>
            <person name="Li W.J."/>
            <person name="Kyrpides N.C."/>
            <person name="Woyke T."/>
        </authorList>
    </citation>
    <scope>NUCLEOTIDE SEQUENCE [LARGE SCALE GENOMIC DNA]</scope>
    <source>
        <strain evidence="2 3">XMU15</strain>
    </source>
</reference>
<keyword evidence="1" id="KW-0472">Membrane</keyword>